<gene>
    <name evidence="4" type="ORF">H9847_05220</name>
</gene>
<feature type="domain" description="Alcohol dehydrogenase iron-type/glycerol dehydrogenase GldA" evidence="2">
    <location>
        <begin position="3"/>
        <end position="153"/>
    </location>
</feature>
<keyword evidence="1 4" id="KW-0560">Oxidoreductase</keyword>
<dbReference type="SUPFAM" id="SSF56796">
    <property type="entry name" value="Dehydroquinate synthase-like"/>
    <property type="match status" value="1"/>
</dbReference>
<comment type="caution">
    <text evidence="4">The sequence shown here is derived from an EMBL/GenBank/DDBJ whole genome shotgun (WGS) entry which is preliminary data.</text>
</comment>
<reference evidence="4" key="2">
    <citation type="submission" date="2021-04" db="EMBL/GenBank/DDBJ databases">
        <authorList>
            <person name="Gilroy R."/>
        </authorList>
    </citation>
    <scope>NUCLEOTIDE SEQUENCE</scope>
    <source>
        <strain evidence="4">378</strain>
    </source>
</reference>
<evidence type="ECO:0000259" key="3">
    <source>
        <dbReference type="Pfam" id="PF25137"/>
    </source>
</evidence>
<dbReference type="GO" id="GO:0046872">
    <property type="term" value="F:metal ion binding"/>
    <property type="evidence" value="ECO:0007669"/>
    <property type="project" value="InterPro"/>
</dbReference>
<evidence type="ECO:0000256" key="1">
    <source>
        <dbReference type="ARBA" id="ARBA00023002"/>
    </source>
</evidence>
<feature type="domain" description="Fe-containing alcohol dehydrogenase-like C-terminal" evidence="3">
    <location>
        <begin position="165"/>
        <end position="354"/>
    </location>
</feature>
<dbReference type="EMBL" id="JAHLFE010000105">
    <property type="protein sequence ID" value="MBU3844257.1"/>
    <property type="molecule type" value="Genomic_DNA"/>
</dbReference>
<dbReference type="Gene3D" id="3.40.50.1970">
    <property type="match status" value="1"/>
</dbReference>
<dbReference type="PANTHER" id="PTHR11496:SF103">
    <property type="entry name" value="DEHYDROGENASE, PUTATIVE-RELATED"/>
    <property type="match status" value="1"/>
</dbReference>
<dbReference type="GO" id="GO:0004022">
    <property type="term" value="F:alcohol dehydrogenase (NAD+) activity"/>
    <property type="evidence" value="ECO:0007669"/>
    <property type="project" value="UniProtKB-EC"/>
</dbReference>
<dbReference type="Proteomes" id="UP000733611">
    <property type="component" value="Unassembled WGS sequence"/>
</dbReference>
<reference evidence="4" key="1">
    <citation type="journal article" date="2021" name="PeerJ">
        <title>Extensive microbial diversity within the chicken gut microbiome revealed by metagenomics and culture.</title>
        <authorList>
            <person name="Gilroy R."/>
            <person name="Ravi A."/>
            <person name="Getino M."/>
            <person name="Pursley I."/>
            <person name="Horton D.L."/>
            <person name="Alikhan N.F."/>
            <person name="Baker D."/>
            <person name="Gharbi K."/>
            <person name="Hall N."/>
            <person name="Watson M."/>
            <person name="Adriaenssens E.M."/>
            <person name="Foster-Nyarko E."/>
            <person name="Jarju S."/>
            <person name="Secka A."/>
            <person name="Antonio M."/>
            <person name="Oren A."/>
            <person name="Chaudhuri R.R."/>
            <person name="La Ragione R."/>
            <person name="Hildebrand F."/>
            <person name="Pallen M.J."/>
        </authorList>
    </citation>
    <scope>NUCLEOTIDE SEQUENCE</scope>
    <source>
        <strain evidence="4">378</strain>
    </source>
</reference>
<sequence length="355" mass="38681">MLPEYIHIKSGILAQFNALVPQCKHPLIVARGAVKERYLRNLLLKGKFGSYTICDAFTQNPSLQDAQKQLEAWGPEIEYKCDSIIALGGGSPLDFAKTLKYNSTALANKPFIAVVTTLGSGSEITPFAVVYDNGVKVSLSAPHLKPDVVIVDPRFAASASSQQRASSGIDCLCQGIEAFWSKRATEQSTEYALECIKLCVANLKAAVYLRSEDDVEAQKSNERALMALAQASAYSGLAISQSKTTAAHALSYFFTSRFGLKHGQAVALIMRDLFALNCSIMPHKEQLLAALGLKEVSDFAPWFRGLLRELGLKDSFADLHLSAEDINEALATVNSERLANNPCQLSETEMRSLLN</sequence>
<protein>
    <submittedName>
        <fullName evidence="4">Iron-containing alcohol dehydrogenase</fullName>
        <ecNumber evidence="4">1.1.1.1</ecNumber>
    </submittedName>
</protein>
<dbReference type="InterPro" id="IPR039697">
    <property type="entry name" value="Alcohol_dehydrogenase_Fe"/>
</dbReference>
<name>A0A948WZ83_9GAMM</name>
<evidence type="ECO:0000313" key="4">
    <source>
        <dbReference type="EMBL" id="MBU3844257.1"/>
    </source>
</evidence>
<dbReference type="Gene3D" id="1.20.1090.10">
    <property type="entry name" value="Dehydroquinate synthase-like - alpha domain"/>
    <property type="match status" value="1"/>
</dbReference>
<dbReference type="Pfam" id="PF00465">
    <property type="entry name" value="Fe-ADH"/>
    <property type="match status" value="1"/>
</dbReference>
<dbReference type="InterPro" id="IPR056798">
    <property type="entry name" value="ADH_Fe_C"/>
</dbReference>
<proteinExistence type="predicted"/>
<dbReference type="AlphaFoldDB" id="A0A948WZ83"/>
<dbReference type="PANTHER" id="PTHR11496">
    <property type="entry name" value="ALCOHOL DEHYDROGENASE"/>
    <property type="match status" value="1"/>
</dbReference>
<evidence type="ECO:0000259" key="2">
    <source>
        <dbReference type="Pfam" id="PF00465"/>
    </source>
</evidence>
<accession>A0A948WZ83</accession>
<dbReference type="Pfam" id="PF25137">
    <property type="entry name" value="ADH_Fe_C"/>
    <property type="match status" value="1"/>
</dbReference>
<dbReference type="EC" id="1.1.1.1" evidence="4"/>
<dbReference type="InterPro" id="IPR001670">
    <property type="entry name" value="ADH_Fe/GldA"/>
</dbReference>
<organism evidence="4 5">
    <name type="scientific">Candidatus Anaerobiospirillum pullicola</name>
    <dbReference type="NCBI Taxonomy" id="2838451"/>
    <lineage>
        <taxon>Bacteria</taxon>
        <taxon>Pseudomonadati</taxon>
        <taxon>Pseudomonadota</taxon>
        <taxon>Gammaproteobacteria</taxon>
        <taxon>Aeromonadales</taxon>
        <taxon>Succinivibrionaceae</taxon>
        <taxon>Anaerobiospirillum</taxon>
    </lineage>
</organism>
<evidence type="ECO:0000313" key="5">
    <source>
        <dbReference type="Proteomes" id="UP000733611"/>
    </source>
</evidence>